<name>A0A4Q4T692_9PEZI</name>
<keyword evidence="2" id="KW-1185">Reference proteome</keyword>
<gene>
    <name evidence="1" type="ORF">DL764_006016</name>
</gene>
<dbReference type="OrthoDB" id="10642542at2759"/>
<organism evidence="1 2">
    <name type="scientific">Monosporascus ibericus</name>
    <dbReference type="NCBI Taxonomy" id="155417"/>
    <lineage>
        <taxon>Eukaryota</taxon>
        <taxon>Fungi</taxon>
        <taxon>Dikarya</taxon>
        <taxon>Ascomycota</taxon>
        <taxon>Pezizomycotina</taxon>
        <taxon>Sordariomycetes</taxon>
        <taxon>Xylariomycetidae</taxon>
        <taxon>Xylariales</taxon>
        <taxon>Xylariales incertae sedis</taxon>
        <taxon>Monosporascus</taxon>
    </lineage>
</organism>
<dbReference type="EMBL" id="QJNU01000337">
    <property type="protein sequence ID" value="RYP01921.1"/>
    <property type="molecule type" value="Genomic_DNA"/>
</dbReference>
<sequence length="211" mass="21921">MRYSYCRIEFDIAGNAALRALRPYPECGAAAAVPAADAAAPAPASATPALVAPVDPAATALLVHIAVAVERLSSDVAGFTALPLRHRRAFANCCRPMVSWSYARWRGASASMTRRTSRGNGLLDIPKVRAAVAGLQAAEFESDDDFGMAGNAALCALRPCPERGASVAAAAPAPTPVAESAAPALALAVVAPARGRRPRCNRAARAYRRRC</sequence>
<evidence type="ECO:0000313" key="2">
    <source>
        <dbReference type="Proteomes" id="UP000293360"/>
    </source>
</evidence>
<reference evidence="1 2" key="1">
    <citation type="submission" date="2018-06" db="EMBL/GenBank/DDBJ databases">
        <title>Complete Genomes of Monosporascus.</title>
        <authorList>
            <person name="Robinson A.J."/>
            <person name="Natvig D.O."/>
        </authorList>
    </citation>
    <scope>NUCLEOTIDE SEQUENCE [LARGE SCALE GENOMIC DNA]</scope>
    <source>
        <strain evidence="1 2">CBS 110550</strain>
    </source>
</reference>
<dbReference type="Proteomes" id="UP000293360">
    <property type="component" value="Unassembled WGS sequence"/>
</dbReference>
<dbReference type="AlphaFoldDB" id="A0A4Q4T692"/>
<proteinExistence type="predicted"/>
<protein>
    <submittedName>
        <fullName evidence="1">Uncharacterized protein</fullName>
    </submittedName>
</protein>
<comment type="caution">
    <text evidence="1">The sequence shown here is derived from an EMBL/GenBank/DDBJ whole genome shotgun (WGS) entry which is preliminary data.</text>
</comment>
<evidence type="ECO:0000313" key="1">
    <source>
        <dbReference type="EMBL" id="RYP01921.1"/>
    </source>
</evidence>
<accession>A0A4Q4T692</accession>